<name>A0ACC0TXU3_9AGAM</name>
<reference evidence="1" key="1">
    <citation type="submission" date="2021-03" db="EMBL/GenBank/DDBJ databases">
        <title>Evolutionary priming and transition to the ectomycorrhizal habit in an iconic lineage of mushroom-forming fungi: is preadaptation a requirement?</title>
        <authorList>
            <consortium name="DOE Joint Genome Institute"/>
            <person name="Looney B.P."/>
            <person name="Miyauchi S."/>
            <person name="Morin E."/>
            <person name="Drula E."/>
            <person name="Courty P.E."/>
            <person name="Chicoki N."/>
            <person name="Fauchery L."/>
            <person name="Kohler A."/>
            <person name="Kuo A."/>
            <person name="LaButti K."/>
            <person name="Pangilinan J."/>
            <person name="Lipzen A."/>
            <person name="Riley R."/>
            <person name="Andreopoulos W."/>
            <person name="He G."/>
            <person name="Johnson J."/>
            <person name="Barry K.W."/>
            <person name="Grigoriev I.V."/>
            <person name="Nagy L."/>
            <person name="Hibbett D."/>
            <person name="Henrissat B."/>
            <person name="Matheny P.B."/>
            <person name="Labbe J."/>
            <person name="Martin A.F."/>
        </authorList>
    </citation>
    <scope>NUCLEOTIDE SEQUENCE</scope>
    <source>
        <strain evidence="1">BPL698</strain>
    </source>
</reference>
<dbReference type="EMBL" id="JAGFNK010000384">
    <property type="protein sequence ID" value="KAI9451279.1"/>
    <property type="molecule type" value="Genomic_DNA"/>
</dbReference>
<protein>
    <submittedName>
        <fullName evidence="1">Uncharacterized protein</fullName>
    </submittedName>
</protein>
<evidence type="ECO:0000313" key="1">
    <source>
        <dbReference type="EMBL" id="KAI9451279.1"/>
    </source>
</evidence>
<sequence length="209" mass="24504">MLGWRSDNAPRFGGRLEDSLINFLHEFETLATGHGLDDAQKVQAVARYVPPTVRDLWKTLDGYTTRDWAVFRDALEKVYLDVGAASRLLKRTLQDFVNTSAQTRMRNKEDVISYFQQFLQHSNPLRTTNRITDDECNSEFFQGFHTEDHNILASRLFSLKPNHPPERPYNLEDVYKAARGYFSNTQFYQPLQRRLCDDEYAYDGRDHDR</sequence>
<dbReference type="Proteomes" id="UP001207468">
    <property type="component" value="Unassembled WGS sequence"/>
</dbReference>
<evidence type="ECO:0000313" key="2">
    <source>
        <dbReference type="Proteomes" id="UP001207468"/>
    </source>
</evidence>
<accession>A0ACC0TXU3</accession>
<organism evidence="1 2">
    <name type="scientific">Russula earlei</name>
    <dbReference type="NCBI Taxonomy" id="71964"/>
    <lineage>
        <taxon>Eukaryota</taxon>
        <taxon>Fungi</taxon>
        <taxon>Dikarya</taxon>
        <taxon>Basidiomycota</taxon>
        <taxon>Agaricomycotina</taxon>
        <taxon>Agaricomycetes</taxon>
        <taxon>Russulales</taxon>
        <taxon>Russulaceae</taxon>
        <taxon>Russula</taxon>
    </lineage>
</organism>
<keyword evidence="2" id="KW-1185">Reference proteome</keyword>
<proteinExistence type="predicted"/>
<comment type="caution">
    <text evidence="1">The sequence shown here is derived from an EMBL/GenBank/DDBJ whole genome shotgun (WGS) entry which is preliminary data.</text>
</comment>
<gene>
    <name evidence="1" type="ORF">F5148DRAFT_986626</name>
</gene>